<reference evidence="1" key="1">
    <citation type="submission" date="2020-04" db="EMBL/GenBank/DDBJ databases">
        <title>A chromosome-scale assembly and high-density genetic map of the yellow drum (Nibea albiflora) genome.</title>
        <authorList>
            <person name="Xu D."/>
            <person name="Zhang W."/>
            <person name="Chen R."/>
            <person name="Tan P."/>
            <person name="Wang L."/>
            <person name="Song H."/>
            <person name="Tian L."/>
            <person name="Zhu Q."/>
            <person name="Wang B."/>
        </authorList>
    </citation>
    <scope>NUCLEOTIDE SEQUENCE</scope>
    <source>
        <strain evidence="1">ZJHYS-2018</strain>
    </source>
</reference>
<accession>A0ACB7EQN0</accession>
<sequence>MSAILGYFRTVTLLLLVSGPQVKSSVTASNALHHLGDITYDSIFSPLLKALSEHGGSRWNPGLRKKMKPEHKYMRYLTEVYKKSSRVQRSLDGSKGCNTIRLIKPRDECLAQSNQESFIQDLSYSLDQVRRKEQLLKSVLLYNFDDDRPAPVNSVCYLSIREQALSNQCPLCPGVHHAVNFTASTDGRSRRNWVEVDVTSFLQPLLKFPKKNIHLLINVTCPDEQRSRGDGSKGRLKFTLSPPPLLLFLTDTSKITHQKLLVNAKAGRRPATAVNTFHKQMAFRPGQRMSQKRRWKRDSLKSKQGDKSLDIHLPELLPSSEFPTSDCALYDFRVRFSQLKLDHWIVFPPKYNPRYCRGICPRTMGFIYGSPVHTMVQTIIYEKLDSSVPRPSCVPSHYSPLSVMIFEEDGSYVYKEFEDMIATRLADPSIQPRQDGGPGNSFLLISSLVNMGRHFGDLAKIRHIVTYGLSPFEQRAFPSYFSKGIPNVWRRFSTSFFKVAPPMTLMYLTYTWGNSVHEQGKKKNPTDYENDE</sequence>
<protein>
    <submittedName>
        <fullName evidence="1">Growth/differentiation factor 9</fullName>
    </submittedName>
</protein>
<evidence type="ECO:0000313" key="2">
    <source>
        <dbReference type="Proteomes" id="UP000805704"/>
    </source>
</evidence>
<name>A0ACB7EQN0_NIBAL</name>
<proteinExistence type="predicted"/>
<dbReference type="Proteomes" id="UP000805704">
    <property type="component" value="Chromosome 3"/>
</dbReference>
<keyword evidence="2" id="KW-1185">Reference proteome</keyword>
<dbReference type="EMBL" id="CM024791">
    <property type="protein sequence ID" value="KAG8004110.1"/>
    <property type="molecule type" value="Genomic_DNA"/>
</dbReference>
<organism evidence="1 2">
    <name type="scientific">Nibea albiflora</name>
    <name type="common">Yellow drum</name>
    <name type="synonym">Corvina albiflora</name>
    <dbReference type="NCBI Taxonomy" id="240163"/>
    <lineage>
        <taxon>Eukaryota</taxon>
        <taxon>Metazoa</taxon>
        <taxon>Chordata</taxon>
        <taxon>Craniata</taxon>
        <taxon>Vertebrata</taxon>
        <taxon>Euteleostomi</taxon>
        <taxon>Actinopterygii</taxon>
        <taxon>Neopterygii</taxon>
        <taxon>Teleostei</taxon>
        <taxon>Neoteleostei</taxon>
        <taxon>Acanthomorphata</taxon>
        <taxon>Eupercaria</taxon>
        <taxon>Sciaenidae</taxon>
        <taxon>Nibea</taxon>
    </lineage>
</organism>
<gene>
    <name evidence="1" type="primary">GDF9</name>
    <name evidence="1" type="ORF">GBF38_008213</name>
</gene>
<comment type="caution">
    <text evidence="1">The sequence shown here is derived from an EMBL/GenBank/DDBJ whole genome shotgun (WGS) entry which is preliminary data.</text>
</comment>
<evidence type="ECO:0000313" key="1">
    <source>
        <dbReference type="EMBL" id="KAG8004110.1"/>
    </source>
</evidence>